<protein>
    <submittedName>
        <fullName evidence="1">Uncharacterized protein</fullName>
    </submittedName>
</protein>
<proteinExistence type="predicted"/>
<gene>
    <name evidence="1" type="ORF">DSO57_1037749</name>
</gene>
<dbReference type="EMBL" id="QTSX02004682">
    <property type="protein sequence ID" value="KAJ9063744.1"/>
    <property type="molecule type" value="Genomic_DNA"/>
</dbReference>
<evidence type="ECO:0000313" key="2">
    <source>
        <dbReference type="Proteomes" id="UP001165960"/>
    </source>
</evidence>
<name>A0ACC2SMU8_9FUNG</name>
<sequence>MADASKDQYVDSSPDQEHVAHSRCPTKAVQKSIFSVPAARIWIGSGLKHWEIPREGCLPSTAAETPEVVLRNRHQLKKPLQHPIPLSSSTMM</sequence>
<reference evidence="1" key="1">
    <citation type="submission" date="2022-04" db="EMBL/GenBank/DDBJ databases">
        <title>Genome of the entomopathogenic fungus Entomophthora muscae.</title>
        <authorList>
            <person name="Elya C."/>
            <person name="Lovett B.R."/>
            <person name="Lee E."/>
            <person name="Macias A.M."/>
            <person name="Hajek A.E."/>
            <person name="De Bivort B.L."/>
            <person name="Kasson M.T."/>
            <person name="De Fine Licht H.H."/>
            <person name="Stajich J.E."/>
        </authorList>
    </citation>
    <scope>NUCLEOTIDE SEQUENCE</scope>
    <source>
        <strain evidence="1">Berkeley</strain>
    </source>
</reference>
<comment type="caution">
    <text evidence="1">The sequence shown here is derived from an EMBL/GenBank/DDBJ whole genome shotgun (WGS) entry which is preliminary data.</text>
</comment>
<accession>A0ACC2SMU8</accession>
<evidence type="ECO:0000313" key="1">
    <source>
        <dbReference type="EMBL" id="KAJ9063744.1"/>
    </source>
</evidence>
<dbReference type="Proteomes" id="UP001165960">
    <property type="component" value="Unassembled WGS sequence"/>
</dbReference>
<organism evidence="1 2">
    <name type="scientific">Entomophthora muscae</name>
    <dbReference type="NCBI Taxonomy" id="34485"/>
    <lineage>
        <taxon>Eukaryota</taxon>
        <taxon>Fungi</taxon>
        <taxon>Fungi incertae sedis</taxon>
        <taxon>Zoopagomycota</taxon>
        <taxon>Entomophthoromycotina</taxon>
        <taxon>Entomophthoromycetes</taxon>
        <taxon>Entomophthorales</taxon>
        <taxon>Entomophthoraceae</taxon>
        <taxon>Entomophthora</taxon>
    </lineage>
</organism>
<keyword evidence="2" id="KW-1185">Reference proteome</keyword>